<keyword evidence="3" id="KW-1185">Reference proteome</keyword>
<dbReference type="EMBL" id="CP129971">
    <property type="protein sequence ID" value="WKK74547.2"/>
    <property type="molecule type" value="Genomic_DNA"/>
</dbReference>
<sequence>MKRLLLAILILIQFPVLSQSLDGKFQLGGSASYFTNNSEYESGSGIDYRNQIIERTNFSITPQFGYFISDNISIGGQIGYSRASFLNYYESGQNTMSDYNRKDNTFRFGTFTRVHKSIKENLYLFLQGNIEVGFGKIRYEESQNNDLNSFDFHAGIQPGILFMITEKFGIEGKYGLLGYNSSKTSSDDPNENVSDVSQRFGLDFNPGSFALGLQFYL</sequence>
<dbReference type="SUPFAM" id="SSF56925">
    <property type="entry name" value="OMPA-like"/>
    <property type="match status" value="1"/>
</dbReference>
<dbReference type="InterPro" id="IPR011250">
    <property type="entry name" value="OMP/PagP_B-barrel"/>
</dbReference>
<evidence type="ECO:0000313" key="2">
    <source>
        <dbReference type="EMBL" id="WKK74547.2"/>
    </source>
</evidence>
<keyword evidence="1" id="KW-0732">Signal</keyword>
<gene>
    <name evidence="2" type="ORF">QYS49_22895</name>
</gene>
<evidence type="ECO:0000313" key="3">
    <source>
        <dbReference type="Proteomes" id="UP001230496"/>
    </source>
</evidence>
<evidence type="ECO:0008006" key="4">
    <source>
        <dbReference type="Google" id="ProtNLM"/>
    </source>
</evidence>
<name>A0AA49GD60_9BACT</name>
<dbReference type="RefSeq" id="WP_308347450.1">
    <property type="nucleotide sequence ID" value="NZ_CP129971.1"/>
</dbReference>
<dbReference type="Proteomes" id="UP001230496">
    <property type="component" value="Chromosome"/>
</dbReference>
<feature type="chain" id="PRO_5041329063" description="Outer membrane protein beta-barrel domain-containing protein" evidence="1">
    <location>
        <begin position="19"/>
        <end position="217"/>
    </location>
</feature>
<proteinExistence type="predicted"/>
<accession>A0AA49GD60</accession>
<dbReference type="KEGG" id="msaa:QYS49_22895"/>
<protein>
    <recommendedName>
        <fullName evidence="4">Outer membrane protein beta-barrel domain-containing protein</fullName>
    </recommendedName>
</protein>
<evidence type="ECO:0000256" key="1">
    <source>
        <dbReference type="SAM" id="SignalP"/>
    </source>
</evidence>
<dbReference type="AlphaFoldDB" id="A0AA49GD60"/>
<reference evidence="2 3" key="1">
    <citation type="submission" date="2023-08" db="EMBL/GenBank/DDBJ databases">
        <title>Comparative genomics and taxonomic characterization of three novel marine species of genus Marivirga.</title>
        <authorList>
            <person name="Muhammad N."/>
            <person name="Kim S.-G."/>
        </authorList>
    </citation>
    <scope>NUCLEOTIDE SEQUENCE [LARGE SCALE GENOMIC DNA]</scope>
    <source>
        <strain evidence="2 3">BDSF4-3</strain>
    </source>
</reference>
<feature type="signal peptide" evidence="1">
    <location>
        <begin position="1"/>
        <end position="18"/>
    </location>
</feature>
<organism evidence="2 3">
    <name type="scientific">Marivirga salinarum</name>
    <dbReference type="NCBI Taxonomy" id="3059078"/>
    <lineage>
        <taxon>Bacteria</taxon>
        <taxon>Pseudomonadati</taxon>
        <taxon>Bacteroidota</taxon>
        <taxon>Cytophagia</taxon>
        <taxon>Cytophagales</taxon>
        <taxon>Marivirgaceae</taxon>
        <taxon>Marivirga</taxon>
    </lineage>
</organism>